<comment type="subcellular location">
    <subcellularLocation>
        <location evidence="2">Cell membrane</location>
        <topology evidence="2">Multi-pass membrane protein</topology>
    </subcellularLocation>
</comment>
<gene>
    <name evidence="10" type="ORF">LSH36_1091g00008</name>
</gene>
<feature type="transmembrane region" description="Helical" evidence="9">
    <location>
        <begin position="5"/>
        <end position="24"/>
    </location>
</feature>
<protein>
    <recommendedName>
        <fullName evidence="12">Fluoride ion transporter CrcB</fullName>
    </recommendedName>
</protein>
<evidence type="ECO:0000313" key="10">
    <source>
        <dbReference type="EMBL" id="KAK2141483.1"/>
    </source>
</evidence>
<evidence type="ECO:0000256" key="2">
    <source>
        <dbReference type="ARBA" id="ARBA00004651"/>
    </source>
</evidence>
<dbReference type="Proteomes" id="UP001208570">
    <property type="component" value="Unassembled WGS sequence"/>
</dbReference>
<keyword evidence="4 9" id="KW-0812">Transmembrane</keyword>
<evidence type="ECO:0000256" key="3">
    <source>
        <dbReference type="ARBA" id="ARBA00022475"/>
    </source>
</evidence>
<evidence type="ECO:0000256" key="9">
    <source>
        <dbReference type="SAM" id="Phobius"/>
    </source>
</evidence>
<evidence type="ECO:0000256" key="7">
    <source>
        <dbReference type="ARBA" id="ARBA00035120"/>
    </source>
</evidence>
<evidence type="ECO:0000313" key="11">
    <source>
        <dbReference type="Proteomes" id="UP001208570"/>
    </source>
</evidence>
<feature type="transmembrane region" description="Helical" evidence="9">
    <location>
        <begin position="30"/>
        <end position="51"/>
    </location>
</feature>
<evidence type="ECO:0000256" key="8">
    <source>
        <dbReference type="ARBA" id="ARBA00035585"/>
    </source>
</evidence>
<evidence type="ECO:0000256" key="5">
    <source>
        <dbReference type="ARBA" id="ARBA00022989"/>
    </source>
</evidence>
<evidence type="ECO:0008006" key="12">
    <source>
        <dbReference type="Google" id="ProtNLM"/>
    </source>
</evidence>
<sequence length="127" mass="14375">MNYIVVFIGGGLGSICRYFISLIINKYSNIIFPLGTFSVNLFGSFLIGLFFQIFQNIIVPLELRILITIGFLGGFTTFSSFSLESINLLRASENKYFLINIFIHNIACFLFTIVGIYCGKILIKSFR</sequence>
<dbReference type="NCBIfam" id="TIGR00494">
    <property type="entry name" value="crcB"/>
    <property type="match status" value="1"/>
</dbReference>
<dbReference type="EMBL" id="JAODUP010001091">
    <property type="protein sequence ID" value="KAK2141483.1"/>
    <property type="molecule type" value="Genomic_DNA"/>
</dbReference>
<proteinExistence type="inferred from homology"/>
<dbReference type="InterPro" id="IPR003691">
    <property type="entry name" value="FluC"/>
</dbReference>
<feature type="transmembrane region" description="Helical" evidence="9">
    <location>
        <begin position="63"/>
        <end position="81"/>
    </location>
</feature>
<organism evidence="10 11">
    <name type="scientific">Paralvinella palmiformis</name>
    <dbReference type="NCBI Taxonomy" id="53620"/>
    <lineage>
        <taxon>Eukaryota</taxon>
        <taxon>Metazoa</taxon>
        <taxon>Spiralia</taxon>
        <taxon>Lophotrochozoa</taxon>
        <taxon>Annelida</taxon>
        <taxon>Polychaeta</taxon>
        <taxon>Sedentaria</taxon>
        <taxon>Canalipalpata</taxon>
        <taxon>Terebellida</taxon>
        <taxon>Terebelliformia</taxon>
        <taxon>Alvinellidae</taxon>
        <taxon>Paralvinella</taxon>
    </lineage>
</organism>
<dbReference type="PANTHER" id="PTHR28259:SF1">
    <property type="entry name" value="FLUORIDE EXPORT PROTEIN 1-RELATED"/>
    <property type="match status" value="1"/>
</dbReference>
<feature type="transmembrane region" description="Helical" evidence="9">
    <location>
        <begin position="101"/>
        <end position="123"/>
    </location>
</feature>
<dbReference type="PANTHER" id="PTHR28259">
    <property type="entry name" value="FLUORIDE EXPORT PROTEIN 1-RELATED"/>
    <property type="match status" value="1"/>
</dbReference>
<dbReference type="GO" id="GO:1903425">
    <property type="term" value="F:fluoride transmembrane transporter activity"/>
    <property type="evidence" value="ECO:0007669"/>
    <property type="project" value="TreeGrafter"/>
</dbReference>
<name>A0AAD9IVS0_9ANNE</name>
<evidence type="ECO:0000256" key="6">
    <source>
        <dbReference type="ARBA" id="ARBA00023136"/>
    </source>
</evidence>
<accession>A0AAD9IVS0</accession>
<keyword evidence="3" id="KW-1003">Cell membrane</keyword>
<comment type="similarity">
    <text evidence="7">Belongs to the fluoride channel Fluc/FEX (TC 1.A.43) family.</text>
</comment>
<comment type="caution">
    <text evidence="10">The sequence shown here is derived from an EMBL/GenBank/DDBJ whole genome shotgun (WGS) entry which is preliminary data.</text>
</comment>
<dbReference type="AlphaFoldDB" id="A0AAD9IVS0"/>
<evidence type="ECO:0000256" key="4">
    <source>
        <dbReference type="ARBA" id="ARBA00022692"/>
    </source>
</evidence>
<dbReference type="GO" id="GO:0005886">
    <property type="term" value="C:plasma membrane"/>
    <property type="evidence" value="ECO:0007669"/>
    <property type="project" value="UniProtKB-SubCell"/>
</dbReference>
<keyword evidence="11" id="KW-1185">Reference proteome</keyword>
<dbReference type="HAMAP" id="MF_00454">
    <property type="entry name" value="FluC"/>
    <property type="match status" value="1"/>
</dbReference>
<keyword evidence="5 9" id="KW-1133">Transmembrane helix</keyword>
<dbReference type="Pfam" id="PF02537">
    <property type="entry name" value="CRCB"/>
    <property type="match status" value="1"/>
</dbReference>
<comment type="function">
    <text evidence="1">Fluoride channel required for the rapid expulsion of cytoplasmic fluoride.</text>
</comment>
<evidence type="ECO:0000256" key="1">
    <source>
        <dbReference type="ARBA" id="ARBA00002598"/>
    </source>
</evidence>
<reference evidence="10" key="1">
    <citation type="journal article" date="2023" name="Mol. Biol. Evol.">
        <title>Third-Generation Sequencing Reveals the Adaptive Role of the Epigenome in Three Deep-Sea Polychaetes.</title>
        <authorList>
            <person name="Perez M."/>
            <person name="Aroh O."/>
            <person name="Sun Y."/>
            <person name="Lan Y."/>
            <person name="Juniper S.K."/>
            <person name="Young C.R."/>
            <person name="Angers B."/>
            <person name="Qian P.Y."/>
        </authorList>
    </citation>
    <scope>NUCLEOTIDE SEQUENCE</scope>
    <source>
        <strain evidence="10">P08H-3</strain>
    </source>
</reference>
<keyword evidence="6 9" id="KW-0472">Membrane</keyword>
<comment type="catalytic activity">
    <reaction evidence="8">
        <text>fluoride(in) = fluoride(out)</text>
        <dbReference type="Rhea" id="RHEA:76159"/>
        <dbReference type="ChEBI" id="CHEBI:17051"/>
    </reaction>
    <physiologicalReaction direction="left-to-right" evidence="8">
        <dbReference type="Rhea" id="RHEA:76160"/>
    </physiologicalReaction>
</comment>